<proteinExistence type="predicted"/>
<evidence type="ECO:0000313" key="1">
    <source>
        <dbReference type="Ensembl" id="ENSOARP00020058678.1"/>
    </source>
</evidence>
<gene>
    <name evidence="1" type="primary">CREB3</name>
</gene>
<protein>
    <submittedName>
        <fullName evidence="1">cAMP responsive element binding protein 3</fullName>
    </submittedName>
</protein>
<reference evidence="1" key="1">
    <citation type="submission" date="2020-11" db="EMBL/GenBank/DDBJ databases">
        <authorList>
            <person name="Davenport K.M."/>
            <person name="Bickhart D.M."/>
            <person name="Smith T.P.L."/>
            <person name="Murdoch B.M."/>
            <person name="Rosen B.D."/>
        </authorList>
    </citation>
    <scope>NUCLEOTIDE SEQUENCE [LARGE SCALE GENOMIC DNA]</scope>
    <source>
        <strain evidence="1">OAR_USU_Benz2616</strain>
    </source>
</reference>
<name>A0AC11EFC9_SHEEP</name>
<accession>A0AC11EFC9</accession>
<sequence length="404" mass="45013">MSHMELALDPGDRDLLGFLLEESGGLGAAPDEALASPPDWELPLSESLSDWDVEDFLSCLPSPPSSLNVFSSSNSCLVQHDHTYSLSQEHVSIDLDNESYGKEGTQMTPLCVEEPADQEIARLILTEEEKRLLEKEGLTLPGMLPLTKMEEQVLKRVRRKIRNKKSAQESRRKKKVYVGGLESRYERELDSGVGETGNWKCEVFEGRIQAMSPHPCYSSRVLKYTAQNLELQNKVQLLEEQNLSLLDQLRRLQAMVIQTANKASSGSTCVLVLLFSFCLLLVPAMYSSDTRGSLPAEHRVLSRQLRALPSEDPPQLEPPALQSEVPKDSLDHELQAASNSCCLFHRMPQAPRAEPPLQLPLPDSFSECSCPESISPLHANLTREEGWLPTPRPTSVILQGRYSG</sequence>
<dbReference type="Ensembl" id="ENSOART00020049794.1">
    <property type="protein sequence ID" value="ENSOARP00020058678.1"/>
    <property type="gene ID" value="ENSOARG00020005321.2"/>
</dbReference>
<reference evidence="1" key="2">
    <citation type="submission" date="2025-08" db="UniProtKB">
        <authorList>
            <consortium name="Ensembl"/>
        </authorList>
    </citation>
    <scope>IDENTIFICATION</scope>
</reference>
<reference evidence="1" key="3">
    <citation type="submission" date="2025-09" db="UniProtKB">
        <authorList>
            <consortium name="Ensembl"/>
        </authorList>
    </citation>
    <scope>IDENTIFICATION</scope>
</reference>
<organism evidence="1">
    <name type="scientific">Ovis aries</name>
    <name type="common">Sheep</name>
    <dbReference type="NCBI Taxonomy" id="9940"/>
    <lineage>
        <taxon>Eukaryota</taxon>
        <taxon>Metazoa</taxon>
        <taxon>Chordata</taxon>
        <taxon>Craniata</taxon>
        <taxon>Vertebrata</taxon>
        <taxon>Euteleostomi</taxon>
        <taxon>Mammalia</taxon>
        <taxon>Eutheria</taxon>
        <taxon>Laurasiatheria</taxon>
        <taxon>Artiodactyla</taxon>
        <taxon>Ruminantia</taxon>
        <taxon>Pecora</taxon>
        <taxon>Bovidae</taxon>
        <taxon>Caprinae</taxon>
        <taxon>Ovis</taxon>
    </lineage>
</organism>